<dbReference type="SUPFAM" id="SSF52047">
    <property type="entry name" value="RNI-like"/>
    <property type="match status" value="1"/>
</dbReference>
<evidence type="ECO:0000313" key="2">
    <source>
        <dbReference type="Proteomes" id="UP000027586"/>
    </source>
</evidence>
<dbReference type="VEuPathDB" id="FungiDB:LCOR_08544.1"/>
<proteinExistence type="predicted"/>
<comment type="caution">
    <text evidence="1">The sequence shown here is derived from an EMBL/GenBank/DDBJ whole genome shotgun (WGS) entry which is preliminary data.</text>
</comment>
<evidence type="ECO:0008006" key="3">
    <source>
        <dbReference type="Google" id="ProtNLM"/>
    </source>
</evidence>
<dbReference type="SUPFAM" id="SSF48452">
    <property type="entry name" value="TPR-like"/>
    <property type="match status" value="1"/>
</dbReference>
<organism evidence="1 2">
    <name type="scientific">Lichtheimia corymbifera JMRC:FSU:9682</name>
    <dbReference type="NCBI Taxonomy" id="1263082"/>
    <lineage>
        <taxon>Eukaryota</taxon>
        <taxon>Fungi</taxon>
        <taxon>Fungi incertae sedis</taxon>
        <taxon>Mucoromycota</taxon>
        <taxon>Mucoromycotina</taxon>
        <taxon>Mucoromycetes</taxon>
        <taxon>Mucorales</taxon>
        <taxon>Lichtheimiaceae</taxon>
        <taxon>Lichtheimia</taxon>
    </lineage>
</organism>
<gene>
    <name evidence="1" type="ORF">LCOR_08544.1</name>
</gene>
<dbReference type="OrthoDB" id="438641at2759"/>
<dbReference type="EMBL" id="CBTN010000048">
    <property type="protein sequence ID" value="CDH57632.1"/>
    <property type="molecule type" value="Genomic_DNA"/>
</dbReference>
<protein>
    <recommendedName>
        <fullName evidence="3">F-box domain-containing protein</fullName>
    </recommendedName>
</protein>
<reference evidence="1" key="1">
    <citation type="submission" date="2013-08" db="EMBL/GenBank/DDBJ databases">
        <title>Gene expansion shapes genome architecture in the human pathogen Lichtheimia corymbifera: an evolutionary genomics analysis in the ancient terrestrial Mucorales (Mucoromycotina).</title>
        <authorList>
            <person name="Schwartze V.U."/>
            <person name="Winter S."/>
            <person name="Shelest E."/>
            <person name="Marcet-Houben M."/>
            <person name="Horn F."/>
            <person name="Wehner S."/>
            <person name="Hoffmann K."/>
            <person name="Riege K."/>
            <person name="Sammeth M."/>
            <person name="Nowrousian M."/>
            <person name="Valiante V."/>
            <person name="Linde J."/>
            <person name="Jacobsen I.D."/>
            <person name="Marz M."/>
            <person name="Brakhage A.A."/>
            <person name="Gabaldon T."/>
            <person name="Bocker S."/>
            <person name="Voigt K."/>
        </authorList>
    </citation>
    <scope>NUCLEOTIDE SEQUENCE [LARGE SCALE GENOMIC DNA]</scope>
    <source>
        <strain evidence="1">FSU 9682</strain>
    </source>
</reference>
<dbReference type="InterPro" id="IPR011990">
    <property type="entry name" value="TPR-like_helical_dom_sf"/>
</dbReference>
<keyword evidence="2" id="KW-1185">Reference proteome</keyword>
<dbReference type="InterPro" id="IPR032675">
    <property type="entry name" value="LRR_dom_sf"/>
</dbReference>
<dbReference type="Gene3D" id="3.80.10.10">
    <property type="entry name" value="Ribonuclease Inhibitor"/>
    <property type="match status" value="1"/>
</dbReference>
<dbReference type="Proteomes" id="UP000027586">
    <property type="component" value="Unassembled WGS sequence"/>
</dbReference>
<accession>A0A068S731</accession>
<name>A0A068S731_9FUNG</name>
<dbReference type="AlphaFoldDB" id="A0A068S731"/>
<sequence>MTHSAVCKQSTLKAPSGKYAQLVYDSTIQFHESLEPVLSALHRRSIGLTKCANYDAALHDANLMQQLSPYSVLGYLCEATIYSEQGKQLDVIDICDQGLSMIDTMDTHYDTLQQLKTDAEQHLSKKIDFVSQLPIEIVIAKLIPLFMDDSRVNPLRPNPYLHVSNVWRDRIVQCFDGLCFNLEKIKEDPGVETRSEITRFAQHTTALSVCLDGQTTWLGDLLCENDYCSLQKLCVLKSSDEGTTIDDFISSLKSVRSTVTDLDVGTGWTSIHLSLSQAVLTFSNLVSLDLRFNGRVDVSALPMTTWPKLTTLTIYKADKEITHDEVVGICKRFPSLKTLELQPCQDIDAALLIPQYYPWMKSLTLIDNVFNIQCRFYNKAQCHDGDDDGRDGITEFLVSEHGNEPGTLTTIDAFLKQHRTTLANMRWDLYHDSDVEHTHDIQYPRLKKLSVVKSGWWIPRNAPQLEELRIAWITITGYHDILDIIPPNLKKLVLDLEHKQPHEDDTILLNYLTHRPAFGIMGT</sequence>
<evidence type="ECO:0000313" key="1">
    <source>
        <dbReference type="EMBL" id="CDH57632.1"/>
    </source>
</evidence>